<accession>A0A318KKX8</accession>
<dbReference type="GO" id="GO:0016887">
    <property type="term" value="F:ATP hydrolysis activity"/>
    <property type="evidence" value="ECO:0007669"/>
    <property type="project" value="InterPro"/>
</dbReference>
<dbReference type="GO" id="GO:0007062">
    <property type="term" value="P:sister chromatid cohesion"/>
    <property type="evidence" value="ECO:0007669"/>
    <property type="project" value="InterPro"/>
</dbReference>
<comment type="subcellular location">
    <subcellularLocation>
        <location evidence="6">Cytoplasm</location>
    </subcellularLocation>
</comment>
<dbReference type="CDD" id="cd03278">
    <property type="entry name" value="ABC_SMC_barmotin"/>
    <property type="match status" value="2"/>
</dbReference>
<dbReference type="OrthoDB" id="9808768at2"/>
<dbReference type="GO" id="GO:0003677">
    <property type="term" value="F:DNA binding"/>
    <property type="evidence" value="ECO:0007669"/>
    <property type="project" value="UniProtKB-UniRule"/>
</dbReference>
<dbReference type="EMBL" id="QJKI01000019">
    <property type="protein sequence ID" value="PXX77052.1"/>
    <property type="molecule type" value="Genomic_DNA"/>
</dbReference>
<evidence type="ECO:0000256" key="5">
    <source>
        <dbReference type="ARBA" id="ARBA00023125"/>
    </source>
</evidence>
<sequence length="1164" mass="129372">MRLTHLKLAGFKSFVDPTTIPVPGQLVAVIGPNGCGKSNVIDAVRWVLGESSAKQLRGESMQDVIFNGSSTRKPVSRASVELVFDNSEGRASGPWGQFAEISIKRVLTRQGESSYWINQQQVRRRDIADLFLGTGVGAKGYAVIEQGMISRIIEARPEELRAYLEEAAGVSRYKERRRETESRLSDTRDNLARIEDIRQELERQTEKLLEQAEVAQQYHGLRDALTHKQNLLAMARRRDAQQAEAKARAELARLEAELEGMSSQGTELDARLEAAREAHFAATDAVHQRQAEQAEASAQLARLEEQQRHRRDSASRLQRDLDGVRQELAGLSQQERQLNDEIEHWEDQLEEARLAAEEAALAHDGEDDGVPAAEALFRQADEALNTLTRRQAELTRQRDLARQQAQHAETALRRQAERRERLHDEARRLSGEDSEALSLAREALAQAETEAEQAREVTQQAEAALEQLTRQRQERQALHTRQRDALTRLHADLTALDKLLAQAARAGRGEAWLAEHGLAGQAPLWRQLDIQPGWETAVEAALAPLLSARAVDDWPSDAPPSRLALLARHADEPAAEAEPLPLPTLASKLSLRAPELTGALADWLRGGYVVDSLDELYRWQARLGPGQWLVCRDGHRAMGASVAYWAADADSGMIGRQAERERLAAEHEALAPEVTALGEACAALDAELHDQQQALRQLRQHAASAEQARAQAALHCARQEHTQAQHAARRAAIDDEQARLDEEAEQEHASIEHANLLAEEAELQLDELSLALEQAQVRRLDAETGLTLARTRSRELERHAQEARFALSTAQNRLNELEHRRDDLSERRDTLNERQENLVIEQDSLIQSDLDELLQSALIVRDECEEKLIAARDAANHATELLRQLTQARQQVDGALDPLRDAINDWRLKSQEALLTVERFDEELRNAEADETALLADLTDAVKASGLVGEIGKLTQAITGLGAVNLAALDELTAARERHDYLAEQAADLTAAMDTLLEAIAKMDGETRDMLQSTFDQVNASMRELFPLLFGGGRAELTLTGEDLLDAGVQIIAQPPGKKNSTIHLLSGGEKALTAMSLVFSLFRLNPAPFCLLDEVDAPLDDANTGRFCELVKRMADRTQFLYISHNRLTMEMAEQLIGVTMQEQGVSRIVAVDIVEALKMREQ</sequence>
<keyword evidence="3 6" id="KW-0067">ATP-binding</keyword>
<feature type="compositionally biased region" description="Basic and acidic residues" evidence="7">
    <location>
        <begin position="410"/>
        <end position="431"/>
    </location>
</feature>
<dbReference type="InterPro" id="IPR024704">
    <property type="entry name" value="SMC"/>
</dbReference>
<feature type="domain" description="RecF/RecN/SMC N-terminal" evidence="8">
    <location>
        <begin position="3"/>
        <end position="1148"/>
    </location>
</feature>
<dbReference type="AlphaFoldDB" id="A0A318KKX8"/>
<dbReference type="PANTHER" id="PTHR43977">
    <property type="entry name" value="STRUCTURAL MAINTENANCE OF CHROMOSOMES PROTEIN 3"/>
    <property type="match status" value="1"/>
</dbReference>
<keyword evidence="5 6" id="KW-0238">DNA-binding</keyword>
<feature type="binding site" evidence="6">
    <location>
        <begin position="32"/>
        <end position="39"/>
    </location>
    <ligand>
        <name>ATP</name>
        <dbReference type="ChEBI" id="CHEBI:30616"/>
    </ligand>
</feature>
<comment type="subunit">
    <text evidence="6">Homodimer.</text>
</comment>
<comment type="similarity">
    <text evidence="6">Belongs to the SMC family.</text>
</comment>
<evidence type="ECO:0000256" key="4">
    <source>
        <dbReference type="ARBA" id="ARBA00023054"/>
    </source>
</evidence>
<keyword evidence="4 6" id="KW-0175">Coiled coil</keyword>
<dbReference type="GO" id="GO:0007059">
    <property type="term" value="P:chromosome segregation"/>
    <property type="evidence" value="ECO:0007669"/>
    <property type="project" value="UniProtKB-UniRule"/>
</dbReference>
<dbReference type="InterPro" id="IPR027417">
    <property type="entry name" value="P-loop_NTPase"/>
</dbReference>
<proteinExistence type="inferred from homology"/>
<keyword evidence="1 6" id="KW-0963">Cytoplasm</keyword>
<dbReference type="InterPro" id="IPR011890">
    <property type="entry name" value="SMC_prok"/>
</dbReference>
<dbReference type="NCBIfam" id="TIGR02168">
    <property type="entry name" value="SMC_prok_B"/>
    <property type="match status" value="1"/>
</dbReference>
<keyword evidence="2 6" id="KW-0547">Nucleotide-binding</keyword>
<evidence type="ECO:0000256" key="3">
    <source>
        <dbReference type="ARBA" id="ARBA00022840"/>
    </source>
</evidence>
<comment type="function">
    <text evidence="6">Required for chromosome condensation and partitioning.</text>
</comment>
<dbReference type="RefSeq" id="WP_110391532.1">
    <property type="nucleotide sequence ID" value="NZ_QJKI01000019.1"/>
</dbReference>
<evidence type="ECO:0000256" key="6">
    <source>
        <dbReference type="HAMAP-Rule" id="MF_01894"/>
    </source>
</evidence>
<name>A0A318KKX8_9NEIS</name>
<dbReference type="GO" id="GO:0005524">
    <property type="term" value="F:ATP binding"/>
    <property type="evidence" value="ECO:0007669"/>
    <property type="project" value="UniProtKB-UniRule"/>
</dbReference>
<comment type="domain">
    <text evidence="6">Contains large globular domains required for ATP hydrolysis at each terminus and a third globular domain forming a flexible hinge near the middle of the molecule. These domains are separated by coiled-coil structures.</text>
</comment>
<comment type="caution">
    <text evidence="9">The sequence shown here is derived from an EMBL/GenBank/DDBJ whole genome shotgun (WGS) entry which is preliminary data.</text>
</comment>
<organism evidence="9 10">
    <name type="scientific">Rivihabitans pingtungensis</name>
    <dbReference type="NCBI Taxonomy" id="1054498"/>
    <lineage>
        <taxon>Bacteria</taxon>
        <taxon>Pseudomonadati</taxon>
        <taxon>Pseudomonadota</taxon>
        <taxon>Betaproteobacteria</taxon>
        <taxon>Neisseriales</taxon>
        <taxon>Aquaspirillaceae</taxon>
        <taxon>Rivihabitans</taxon>
    </lineage>
</organism>
<dbReference type="GO" id="GO:0030261">
    <property type="term" value="P:chromosome condensation"/>
    <property type="evidence" value="ECO:0007669"/>
    <property type="project" value="InterPro"/>
</dbReference>
<dbReference type="GO" id="GO:0006260">
    <property type="term" value="P:DNA replication"/>
    <property type="evidence" value="ECO:0007669"/>
    <property type="project" value="UniProtKB-UniRule"/>
</dbReference>
<evidence type="ECO:0000313" key="9">
    <source>
        <dbReference type="EMBL" id="PXX77052.1"/>
    </source>
</evidence>
<dbReference type="Pfam" id="PF02463">
    <property type="entry name" value="SMC_N"/>
    <property type="match status" value="1"/>
</dbReference>
<evidence type="ECO:0000259" key="8">
    <source>
        <dbReference type="Pfam" id="PF02463"/>
    </source>
</evidence>
<dbReference type="HAMAP" id="MF_01894">
    <property type="entry name" value="Smc_prok"/>
    <property type="match status" value="1"/>
</dbReference>
<dbReference type="Proteomes" id="UP000247555">
    <property type="component" value="Unassembled WGS sequence"/>
</dbReference>
<keyword evidence="10" id="KW-1185">Reference proteome</keyword>
<reference evidence="9 10" key="1">
    <citation type="submission" date="2018-05" db="EMBL/GenBank/DDBJ databases">
        <title>Genomic Encyclopedia of Type Strains, Phase IV (KMG-IV): sequencing the most valuable type-strain genomes for metagenomic binning, comparative biology and taxonomic classification.</title>
        <authorList>
            <person name="Goeker M."/>
        </authorList>
    </citation>
    <scope>NUCLEOTIDE SEQUENCE [LARGE SCALE GENOMIC DNA]</scope>
    <source>
        <strain evidence="9 10">DSM 29661</strain>
    </source>
</reference>
<feature type="coiled-coil region" evidence="6">
    <location>
        <begin position="681"/>
        <end position="711"/>
    </location>
</feature>
<dbReference type="PIRSF" id="PIRSF005719">
    <property type="entry name" value="SMC"/>
    <property type="match status" value="1"/>
</dbReference>
<dbReference type="SUPFAM" id="SSF52540">
    <property type="entry name" value="P-loop containing nucleoside triphosphate hydrolases"/>
    <property type="match status" value="1"/>
</dbReference>
<dbReference type="Gene3D" id="3.40.50.300">
    <property type="entry name" value="P-loop containing nucleotide triphosphate hydrolases"/>
    <property type="match status" value="2"/>
</dbReference>
<feature type="coiled-coil region" evidence="6">
    <location>
        <begin position="871"/>
        <end position="937"/>
    </location>
</feature>
<feature type="compositionally biased region" description="Basic and acidic residues" evidence="7">
    <location>
        <begin position="302"/>
        <end position="320"/>
    </location>
</feature>
<gene>
    <name evidence="6" type="primary">smc</name>
    <name evidence="9" type="ORF">DFR34_11953</name>
</gene>
<evidence type="ECO:0000256" key="2">
    <source>
        <dbReference type="ARBA" id="ARBA00022741"/>
    </source>
</evidence>
<feature type="region of interest" description="Disordered" evidence="7">
    <location>
        <begin position="397"/>
        <end position="434"/>
    </location>
</feature>
<protein>
    <recommendedName>
        <fullName evidence="6">Chromosome partition protein Smc</fullName>
    </recommendedName>
</protein>
<dbReference type="InterPro" id="IPR003395">
    <property type="entry name" value="RecF/RecN/SMC_N"/>
</dbReference>
<evidence type="ECO:0000256" key="1">
    <source>
        <dbReference type="ARBA" id="ARBA00022490"/>
    </source>
</evidence>
<dbReference type="GO" id="GO:0005737">
    <property type="term" value="C:cytoplasm"/>
    <property type="evidence" value="ECO:0007669"/>
    <property type="project" value="UniProtKB-SubCell"/>
</dbReference>
<feature type="region of interest" description="Disordered" evidence="7">
    <location>
        <begin position="285"/>
        <end position="320"/>
    </location>
</feature>
<evidence type="ECO:0000256" key="7">
    <source>
        <dbReference type="SAM" id="MobiDB-lite"/>
    </source>
</evidence>
<feature type="coiled-coil region" evidence="6">
    <location>
        <begin position="751"/>
        <end position="841"/>
    </location>
</feature>
<evidence type="ECO:0000313" key="10">
    <source>
        <dbReference type="Proteomes" id="UP000247555"/>
    </source>
</evidence>